<dbReference type="PANTHER" id="PTHR47506:SF3">
    <property type="entry name" value="HTH-TYPE TRANSCRIPTIONAL REGULATOR LMRA"/>
    <property type="match status" value="1"/>
</dbReference>
<feature type="DNA-binding region" description="H-T-H motif" evidence="4">
    <location>
        <begin position="33"/>
        <end position="52"/>
    </location>
</feature>
<sequence length="208" mass="24018">MAAFSDEERARIREDLIQTGRELMIRYGPKKTTITDITESVGISKPMFYRFFDSKSNLYLEILRCESEDLYETIRDALDGVTDPCTGLERLLGCYREYFENSPLVQQTFTQENYRELFRNISTEELKEIRQEGIADILPFIEALQERSSGPFADRDPATVLGVISTIALQVLHKERYDEYEEGYYDQTMDLLITSLATGLTTTQTELV</sequence>
<evidence type="ECO:0000256" key="2">
    <source>
        <dbReference type="ARBA" id="ARBA00023125"/>
    </source>
</evidence>
<protein>
    <submittedName>
        <fullName evidence="6">TetR/AcrR family transcriptional regulator</fullName>
    </submittedName>
</protein>
<gene>
    <name evidence="6" type="ORF">ACFQL7_24915</name>
</gene>
<comment type="caution">
    <text evidence="6">The sequence shown here is derived from an EMBL/GenBank/DDBJ whole genome shotgun (WGS) entry which is preliminary data.</text>
</comment>
<name>A0ABD5YUY4_9EURY</name>
<dbReference type="GeneID" id="76202428"/>
<feature type="domain" description="HTH tetR-type" evidence="5">
    <location>
        <begin position="10"/>
        <end position="70"/>
    </location>
</feature>
<dbReference type="AlphaFoldDB" id="A0ABD5YUY4"/>
<dbReference type="InterPro" id="IPR023772">
    <property type="entry name" value="DNA-bd_HTH_TetR-type_CS"/>
</dbReference>
<dbReference type="PANTHER" id="PTHR47506">
    <property type="entry name" value="TRANSCRIPTIONAL REGULATORY PROTEIN"/>
    <property type="match status" value="1"/>
</dbReference>
<dbReference type="InterPro" id="IPR009057">
    <property type="entry name" value="Homeodomain-like_sf"/>
</dbReference>
<evidence type="ECO:0000256" key="1">
    <source>
        <dbReference type="ARBA" id="ARBA00023015"/>
    </source>
</evidence>
<dbReference type="InterPro" id="IPR001647">
    <property type="entry name" value="HTH_TetR"/>
</dbReference>
<reference evidence="6 7" key="1">
    <citation type="journal article" date="2019" name="Int. J. Syst. Evol. Microbiol.">
        <title>The Global Catalogue of Microorganisms (GCM) 10K type strain sequencing project: providing services to taxonomists for standard genome sequencing and annotation.</title>
        <authorList>
            <consortium name="The Broad Institute Genomics Platform"/>
            <consortium name="The Broad Institute Genome Sequencing Center for Infectious Disease"/>
            <person name="Wu L."/>
            <person name="Ma J."/>
        </authorList>
    </citation>
    <scope>NUCLEOTIDE SEQUENCE [LARGE SCALE GENOMIC DNA]</scope>
    <source>
        <strain evidence="6 7">RDMS1</strain>
    </source>
</reference>
<organism evidence="6 7">
    <name type="scientific">Halocatena marina</name>
    <dbReference type="NCBI Taxonomy" id="2934937"/>
    <lineage>
        <taxon>Archaea</taxon>
        <taxon>Methanobacteriati</taxon>
        <taxon>Methanobacteriota</taxon>
        <taxon>Stenosarchaea group</taxon>
        <taxon>Halobacteria</taxon>
        <taxon>Halobacteriales</taxon>
        <taxon>Natronomonadaceae</taxon>
        <taxon>Halocatena</taxon>
    </lineage>
</organism>
<evidence type="ECO:0000259" key="5">
    <source>
        <dbReference type="PROSITE" id="PS50977"/>
    </source>
</evidence>
<dbReference type="PROSITE" id="PS50977">
    <property type="entry name" value="HTH_TETR_2"/>
    <property type="match status" value="1"/>
</dbReference>
<keyword evidence="7" id="KW-1185">Reference proteome</keyword>
<dbReference type="GO" id="GO:0003677">
    <property type="term" value="F:DNA binding"/>
    <property type="evidence" value="ECO:0007669"/>
    <property type="project" value="UniProtKB-UniRule"/>
</dbReference>
<evidence type="ECO:0000256" key="4">
    <source>
        <dbReference type="PROSITE-ProRule" id="PRU00335"/>
    </source>
</evidence>
<accession>A0ABD5YUY4</accession>
<evidence type="ECO:0000256" key="3">
    <source>
        <dbReference type="ARBA" id="ARBA00023163"/>
    </source>
</evidence>
<dbReference type="Proteomes" id="UP001596417">
    <property type="component" value="Unassembled WGS sequence"/>
</dbReference>
<evidence type="ECO:0000313" key="6">
    <source>
        <dbReference type="EMBL" id="MFC7192727.1"/>
    </source>
</evidence>
<keyword evidence="3" id="KW-0804">Transcription</keyword>
<proteinExistence type="predicted"/>
<dbReference type="RefSeq" id="WP_248910759.1">
    <property type="nucleotide sequence ID" value="NZ_CP109981.1"/>
</dbReference>
<dbReference type="Gene3D" id="1.10.357.10">
    <property type="entry name" value="Tetracycline Repressor, domain 2"/>
    <property type="match status" value="1"/>
</dbReference>
<dbReference type="Pfam" id="PF00440">
    <property type="entry name" value="TetR_N"/>
    <property type="match status" value="1"/>
</dbReference>
<evidence type="ECO:0000313" key="7">
    <source>
        <dbReference type="Proteomes" id="UP001596417"/>
    </source>
</evidence>
<keyword evidence="2 4" id="KW-0238">DNA-binding</keyword>
<dbReference type="SUPFAM" id="SSF46689">
    <property type="entry name" value="Homeodomain-like"/>
    <property type="match status" value="1"/>
</dbReference>
<dbReference type="PROSITE" id="PS01081">
    <property type="entry name" value="HTH_TETR_1"/>
    <property type="match status" value="1"/>
</dbReference>
<dbReference type="EMBL" id="JBHTAX010000005">
    <property type="protein sequence ID" value="MFC7192727.1"/>
    <property type="molecule type" value="Genomic_DNA"/>
</dbReference>
<keyword evidence="1" id="KW-0805">Transcription regulation</keyword>